<keyword evidence="1" id="KW-1133">Transmembrane helix</keyword>
<gene>
    <name evidence="2" type="ORF">CONPUDRAFT_169190</name>
</gene>
<evidence type="ECO:0000313" key="2">
    <source>
        <dbReference type="EMBL" id="EIW75957.1"/>
    </source>
</evidence>
<accession>A0A5M3MA27</accession>
<protein>
    <submittedName>
        <fullName evidence="2">Uncharacterized protein</fullName>
    </submittedName>
</protein>
<keyword evidence="1" id="KW-0472">Membrane</keyword>
<evidence type="ECO:0000256" key="1">
    <source>
        <dbReference type="SAM" id="Phobius"/>
    </source>
</evidence>
<dbReference type="GeneID" id="19206171"/>
<reference evidence="3" key="1">
    <citation type="journal article" date="2012" name="Science">
        <title>The Paleozoic origin of enzymatic lignin decomposition reconstructed from 31 fungal genomes.</title>
        <authorList>
            <person name="Floudas D."/>
            <person name="Binder M."/>
            <person name="Riley R."/>
            <person name="Barry K."/>
            <person name="Blanchette R.A."/>
            <person name="Henrissat B."/>
            <person name="Martinez A.T."/>
            <person name="Otillar R."/>
            <person name="Spatafora J.W."/>
            <person name="Yadav J.S."/>
            <person name="Aerts A."/>
            <person name="Benoit I."/>
            <person name="Boyd A."/>
            <person name="Carlson A."/>
            <person name="Copeland A."/>
            <person name="Coutinho P.M."/>
            <person name="de Vries R.P."/>
            <person name="Ferreira P."/>
            <person name="Findley K."/>
            <person name="Foster B."/>
            <person name="Gaskell J."/>
            <person name="Glotzer D."/>
            <person name="Gorecki P."/>
            <person name="Heitman J."/>
            <person name="Hesse C."/>
            <person name="Hori C."/>
            <person name="Igarashi K."/>
            <person name="Jurgens J.A."/>
            <person name="Kallen N."/>
            <person name="Kersten P."/>
            <person name="Kohler A."/>
            <person name="Kuees U."/>
            <person name="Kumar T.K.A."/>
            <person name="Kuo A."/>
            <person name="LaButti K."/>
            <person name="Larrondo L.F."/>
            <person name="Lindquist E."/>
            <person name="Ling A."/>
            <person name="Lombard V."/>
            <person name="Lucas S."/>
            <person name="Lundell T."/>
            <person name="Martin R."/>
            <person name="McLaughlin D.J."/>
            <person name="Morgenstern I."/>
            <person name="Morin E."/>
            <person name="Murat C."/>
            <person name="Nagy L.G."/>
            <person name="Nolan M."/>
            <person name="Ohm R.A."/>
            <person name="Patyshakuliyeva A."/>
            <person name="Rokas A."/>
            <person name="Ruiz-Duenas F.J."/>
            <person name="Sabat G."/>
            <person name="Salamov A."/>
            <person name="Samejima M."/>
            <person name="Schmutz J."/>
            <person name="Slot J.C."/>
            <person name="St John F."/>
            <person name="Stenlid J."/>
            <person name="Sun H."/>
            <person name="Sun S."/>
            <person name="Syed K."/>
            <person name="Tsang A."/>
            <person name="Wiebenga A."/>
            <person name="Young D."/>
            <person name="Pisabarro A."/>
            <person name="Eastwood D.C."/>
            <person name="Martin F."/>
            <person name="Cullen D."/>
            <person name="Grigoriev I.V."/>
            <person name="Hibbett D.S."/>
        </authorList>
    </citation>
    <scope>NUCLEOTIDE SEQUENCE [LARGE SCALE GENOMIC DNA]</scope>
    <source>
        <strain evidence="3">RWD-64-598 SS2</strain>
    </source>
</reference>
<name>A0A5M3MA27_CONPW</name>
<keyword evidence="3" id="KW-1185">Reference proteome</keyword>
<dbReference type="OrthoDB" id="2932645at2759"/>
<dbReference type="AlphaFoldDB" id="A0A5M3MA27"/>
<feature type="transmembrane region" description="Helical" evidence="1">
    <location>
        <begin position="219"/>
        <end position="237"/>
    </location>
</feature>
<organism evidence="2 3">
    <name type="scientific">Coniophora puteana (strain RWD-64-598)</name>
    <name type="common">Brown rot fungus</name>
    <dbReference type="NCBI Taxonomy" id="741705"/>
    <lineage>
        <taxon>Eukaryota</taxon>
        <taxon>Fungi</taxon>
        <taxon>Dikarya</taxon>
        <taxon>Basidiomycota</taxon>
        <taxon>Agaricomycotina</taxon>
        <taxon>Agaricomycetes</taxon>
        <taxon>Agaricomycetidae</taxon>
        <taxon>Boletales</taxon>
        <taxon>Coniophorineae</taxon>
        <taxon>Coniophoraceae</taxon>
        <taxon>Coniophora</taxon>
    </lineage>
</organism>
<dbReference type="KEGG" id="cput:CONPUDRAFT_169190"/>
<dbReference type="RefSeq" id="XP_007773950.1">
    <property type="nucleotide sequence ID" value="XM_007775760.1"/>
</dbReference>
<dbReference type="Proteomes" id="UP000053558">
    <property type="component" value="Unassembled WGS sequence"/>
</dbReference>
<proteinExistence type="predicted"/>
<evidence type="ECO:0000313" key="3">
    <source>
        <dbReference type="Proteomes" id="UP000053558"/>
    </source>
</evidence>
<comment type="caution">
    <text evidence="2">The sequence shown here is derived from an EMBL/GenBank/DDBJ whole genome shotgun (WGS) entry which is preliminary data.</text>
</comment>
<feature type="transmembrane region" description="Helical" evidence="1">
    <location>
        <begin position="249"/>
        <end position="267"/>
    </location>
</feature>
<sequence>MRSFTSQAKWADRLVDAWTASGHWCEDSEEFMRSFAAAQSLYGSTQSPFSQETIGNFYDGSGRSRISLLRIITTLTHFSDAAGVKNVDIYSLLGVAYQASFKMNQERNRTQSICDWPLWLARITESSYWCDPVHVSPERVLGPTAFARLLVVLAQRNALNSIQFLQRAPDGLSPTTSLAQIQQMTHPDIIRRFLHISIYRIKDYMQGAVYLRREMPARAGVVFYGAAELAAAIIAFVDLTGDTYTQATVGARPALVVALGSLAQISMQMKQYKRTYSLALTAAEVDGKSNTGERIDPNLVEVYRRLARDAKKALDLQ</sequence>
<keyword evidence="1" id="KW-0812">Transmembrane</keyword>
<dbReference type="EMBL" id="JH711587">
    <property type="protein sequence ID" value="EIW75957.1"/>
    <property type="molecule type" value="Genomic_DNA"/>
</dbReference>